<dbReference type="SUPFAM" id="SSF52499">
    <property type="entry name" value="Isochorismatase-like hydrolases"/>
    <property type="match status" value="1"/>
</dbReference>
<proteinExistence type="inferred from homology"/>
<gene>
    <name evidence="3" type="ORF">CONE_0205</name>
</gene>
<dbReference type="InterPro" id="IPR036380">
    <property type="entry name" value="Isochorismatase-like_sf"/>
</dbReference>
<keyword evidence="2" id="KW-0378">Hydrolase</keyword>
<reference evidence="3 4" key="1">
    <citation type="journal article" date="2013" name="Genome Biol. Evol.">
        <title>Genome evolution and phylogenomic analysis of candidatus kinetoplastibacterium, the betaproteobacterial endosymbionts of strigomonas and angomonas.</title>
        <authorList>
            <person name="Alves J.M."/>
            <person name="Serrano M.G."/>
            <person name="Maia da Silva F."/>
            <person name="Voegtly L.J."/>
            <person name="Matveyev A.V."/>
            <person name="Teixeira M.M."/>
            <person name="Camargo E.P."/>
            <person name="Buck G.A."/>
        </authorList>
    </citation>
    <scope>NUCLEOTIDE SEQUENCE [LARGE SCALE GENOMIC DNA]</scope>
    <source>
        <strain evidence="3 4">TCC290E</strain>
    </source>
</reference>
<dbReference type="Gene3D" id="3.40.50.850">
    <property type="entry name" value="Isochorismatase-like"/>
    <property type="match status" value="1"/>
</dbReference>
<dbReference type="STRING" id="1208920.CONE_0205"/>
<dbReference type="PATRIC" id="fig|1208920.3.peg.4"/>
<dbReference type="InterPro" id="IPR052347">
    <property type="entry name" value="Isochorismatase_Nicotinamidase"/>
</dbReference>
<dbReference type="PANTHER" id="PTHR11080:SF2">
    <property type="entry name" value="LD05707P"/>
    <property type="match status" value="1"/>
</dbReference>
<evidence type="ECO:0000256" key="2">
    <source>
        <dbReference type="ARBA" id="ARBA00022801"/>
    </source>
</evidence>
<dbReference type="HOGENOM" id="CLU_067099_0_0_4"/>
<dbReference type="eggNOG" id="COG1335">
    <property type="taxonomic scope" value="Bacteria"/>
</dbReference>
<sequence>MIIDPQNDFCDIPKNKYQTPTLPISGSNNDMERLGKFIYFNINIISEMTITLDSHFSMDIAHTCFWKRGDNDLEPFSKITSDEIIKGNITPKTKYNKKQIINYFEYIEESEKEGLTIWPVHCEIGTWGSNINNYVQAPRNIWEEINSKKANVILKGLDPLREQFSALSKDNRKNKKCINNKLIKYLDKYDILLIAGESSSHCVKRTMEDLIYNSSRKDPHSIMLLTDCMSPVNGYEKNTKDFLLHMESLGVTITNSTEVMSILK</sequence>
<dbReference type="GO" id="GO:0016787">
    <property type="term" value="F:hydrolase activity"/>
    <property type="evidence" value="ECO:0007669"/>
    <property type="project" value="UniProtKB-KW"/>
</dbReference>
<dbReference type="EMBL" id="CP003805">
    <property type="protein sequence ID" value="AGF48036.1"/>
    <property type="molecule type" value="Genomic_DNA"/>
</dbReference>
<dbReference type="Proteomes" id="UP000011541">
    <property type="component" value="Chromosome"/>
</dbReference>
<evidence type="ECO:0000256" key="1">
    <source>
        <dbReference type="ARBA" id="ARBA00006336"/>
    </source>
</evidence>
<organism evidence="3 4">
    <name type="scientific">Candidatus Kinetoplastidibacterium stringomonadis TCC290E</name>
    <dbReference type="NCBI Taxonomy" id="1208920"/>
    <lineage>
        <taxon>Bacteria</taxon>
        <taxon>Pseudomonadati</taxon>
        <taxon>Pseudomonadota</taxon>
        <taxon>Betaproteobacteria</taxon>
        <taxon>Candidatus Kinetoplastidibacterium</taxon>
    </lineage>
</organism>
<dbReference type="PANTHER" id="PTHR11080">
    <property type="entry name" value="PYRAZINAMIDASE/NICOTINAMIDASE"/>
    <property type="match status" value="1"/>
</dbReference>
<dbReference type="AlphaFoldDB" id="M1LVB7"/>
<comment type="similarity">
    <text evidence="1">Belongs to the isochorismatase family.</text>
</comment>
<evidence type="ECO:0000313" key="3">
    <source>
        <dbReference type="EMBL" id="AGF48036.1"/>
    </source>
</evidence>
<protein>
    <submittedName>
        <fullName evidence="3">Uncharacterized protein</fullName>
    </submittedName>
</protein>
<dbReference type="KEGG" id="kon:CONE_0205"/>
<accession>M1LVB7</accession>
<evidence type="ECO:0000313" key="4">
    <source>
        <dbReference type="Proteomes" id="UP000011541"/>
    </source>
</evidence>
<name>M1LVB7_9PROT</name>
<keyword evidence="4" id="KW-1185">Reference proteome</keyword>